<accession>A0A1S8KLG3</accession>
<feature type="binding site" evidence="8">
    <location>
        <position position="376"/>
    </location>
    <ligand>
        <name>[4Fe-4S] cluster</name>
        <dbReference type="ChEBI" id="CHEBI:49883"/>
        <label>1</label>
    </ligand>
</feature>
<evidence type="ECO:0000313" key="10">
    <source>
        <dbReference type="Proteomes" id="UP000190409"/>
    </source>
</evidence>
<dbReference type="GO" id="GO:0046872">
    <property type="term" value="F:metal ion binding"/>
    <property type="evidence" value="ECO:0007669"/>
    <property type="project" value="UniProtKB-KW"/>
</dbReference>
<dbReference type="InterPro" id="IPR019554">
    <property type="entry name" value="Soluble_ligand-bd"/>
</dbReference>
<keyword evidence="3 8" id="KW-0479">Metal-binding</keyword>
<dbReference type="Pfam" id="PF10531">
    <property type="entry name" value="SLBB"/>
    <property type="match status" value="1"/>
</dbReference>
<dbReference type="GO" id="GO:0005886">
    <property type="term" value="C:plasma membrane"/>
    <property type="evidence" value="ECO:0007669"/>
    <property type="project" value="UniProtKB-SubCell"/>
</dbReference>
<keyword evidence="2 8" id="KW-0004">4Fe-4S</keyword>
<dbReference type="PANTHER" id="PTHR43034:SF2">
    <property type="entry name" value="ION-TRANSLOCATING OXIDOREDUCTASE COMPLEX SUBUNIT C"/>
    <property type="match status" value="1"/>
</dbReference>
<dbReference type="PANTHER" id="PTHR43034">
    <property type="entry name" value="ION-TRANSLOCATING OXIDOREDUCTASE COMPLEX SUBUNIT C"/>
    <property type="match status" value="1"/>
</dbReference>
<dbReference type="NCBIfam" id="TIGR01945">
    <property type="entry name" value="rnfC"/>
    <property type="match status" value="1"/>
</dbReference>
<feature type="binding site" evidence="8">
    <location>
        <position position="370"/>
    </location>
    <ligand>
        <name>[4Fe-4S] cluster</name>
        <dbReference type="ChEBI" id="CHEBI:49883"/>
        <label>1</label>
    </ligand>
</feature>
<comment type="caution">
    <text evidence="9">The sequence shown here is derived from an EMBL/GenBank/DDBJ whole genome shotgun (WGS) entry which is preliminary data.</text>
</comment>
<dbReference type="NCBIfam" id="NF003454">
    <property type="entry name" value="PRK05035.1"/>
    <property type="match status" value="1"/>
</dbReference>
<keyword evidence="7 8" id="KW-0411">Iron-sulfur</keyword>
<dbReference type="Gene3D" id="3.40.50.11540">
    <property type="entry name" value="NADH-ubiquinone oxidoreductase 51kDa subunit"/>
    <property type="match status" value="1"/>
</dbReference>
<reference evidence="9 10" key="1">
    <citation type="submission" date="2017-01" db="EMBL/GenBank/DDBJ databases">
        <title>Complete Genome Sequence of Dolosigranulum pigrum isolated from a Patient with interstitial lung disease.</title>
        <authorList>
            <person name="Mukhopadhyay R."/>
            <person name="Joaquin J."/>
            <person name="Hogue R."/>
            <person name="Fitzgerald S."/>
            <person name="Jospin G."/>
            <person name="Eisen J.A."/>
            <person name="Chaturvedi V."/>
        </authorList>
    </citation>
    <scope>NUCLEOTIDE SEQUENCE [LARGE SCALE GENOMIC DNA]</scope>
    <source>
        <strain evidence="9 10">15S00348</strain>
    </source>
</reference>
<feature type="binding site" evidence="8">
    <location>
        <position position="419"/>
    </location>
    <ligand>
        <name>[4Fe-4S] cluster</name>
        <dbReference type="ChEBI" id="CHEBI:49883"/>
        <label>1</label>
    </ligand>
</feature>
<comment type="subunit">
    <text evidence="8">The complex is composed of six subunits: RnfA, RnfB, RnfC, RnfD, RnfE and RnfG.</text>
</comment>
<dbReference type="GO" id="GO:0051539">
    <property type="term" value="F:4 iron, 4 sulfur cluster binding"/>
    <property type="evidence" value="ECO:0007669"/>
    <property type="project" value="UniProtKB-KW"/>
</dbReference>
<dbReference type="HAMAP" id="MF_00461">
    <property type="entry name" value="RsxC_RnfC"/>
    <property type="match status" value="1"/>
</dbReference>
<evidence type="ECO:0000256" key="5">
    <source>
        <dbReference type="ARBA" id="ARBA00022982"/>
    </source>
</evidence>
<name>A0A1S8KLG3_9LACT</name>
<protein>
    <recommendedName>
        <fullName evidence="8">Ion-translocating oxidoreductase complex subunit C</fullName>
        <ecNumber evidence="8">7.-.-.-</ecNumber>
    </recommendedName>
    <alternativeName>
        <fullName evidence="8">Rnf electron transport complex subunit C</fullName>
    </alternativeName>
</protein>
<dbReference type="GO" id="GO:0009055">
    <property type="term" value="F:electron transfer activity"/>
    <property type="evidence" value="ECO:0007669"/>
    <property type="project" value="InterPro"/>
</dbReference>
<dbReference type="InterPro" id="IPR011538">
    <property type="entry name" value="Nuo51_FMN-bd"/>
</dbReference>
<keyword evidence="8" id="KW-0472">Membrane</keyword>
<comment type="function">
    <text evidence="8">Part of a membrane-bound complex that couples electron transfer with translocation of ions across the membrane.</text>
</comment>
<dbReference type="InterPro" id="IPR010208">
    <property type="entry name" value="Ion_transpt_RnfC/RsxC"/>
</dbReference>
<keyword evidence="5 8" id="KW-0249">Electron transport</keyword>
<dbReference type="InterPro" id="IPR017896">
    <property type="entry name" value="4Fe4S_Fe-S-bd"/>
</dbReference>
<evidence type="ECO:0000256" key="3">
    <source>
        <dbReference type="ARBA" id="ARBA00022723"/>
    </source>
</evidence>
<dbReference type="Pfam" id="PF13375">
    <property type="entry name" value="RnfC_N"/>
    <property type="match status" value="1"/>
</dbReference>
<dbReference type="PROSITE" id="PS51379">
    <property type="entry name" value="4FE4S_FER_2"/>
    <property type="match status" value="2"/>
</dbReference>
<evidence type="ECO:0000256" key="2">
    <source>
        <dbReference type="ARBA" id="ARBA00022485"/>
    </source>
</evidence>
<dbReference type="InterPro" id="IPR026902">
    <property type="entry name" value="RnfC_N"/>
</dbReference>
<keyword evidence="8" id="KW-1003">Cell membrane</keyword>
<feature type="binding site" evidence="8">
    <location>
        <position position="380"/>
    </location>
    <ligand>
        <name>[4Fe-4S] cluster</name>
        <dbReference type="ChEBI" id="CHEBI:49883"/>
        <label>2</label>
    </ligand>
</feature>
<evidence type="ECO:0000256" key="4">
    <source>
        <dbReference type="ARBA" id="ARBA00022737"/>
    </source>
</evidence>
<evidence type="ECO:0000256" key="1">
    <source>
        <dbReference type="ARBA" id="ARBA00022448"/>
    </source>
</evidence>
<comment type="cofactor">
    <cofactor evidence="8">
        <name>[4Fe-4S] cluster</name>
        <dbReference type="ChEBI" id="CHEBI:49883"/>
    </cofactor>
    <text evidence="8">Binds 2 [4Fe-4S] clusters per subunit.</text>
</comment>
<feature type="binding site" evidence="8">
    <location>
        <position position="415"/>
    </location>
    <ligand>
        <name>[4Fe-4S] cluster</name>
        <dbReference type="ChEBI" id="CHEBI:49883"/>
        <label>2</label>
    </ligand>
</feature>
<feature type="binding site" evidence="8">
    <location>
        <position position="412"/>
    </location>
    <ligand>
        <name>[4Fe-4S] cluster</name>
        <dbReference type="ChEBI" id="CHEBI:49883"/>
        <label>2</label>
    </ligand>
</feature>
<dbReference type="SUPFAM" id="SSF46548">
    <property type="entry name" value="alpha-helical ferredoxin"/>
    <property type="match status" value="1"/>
</dbReference>
<feature type="binding site" evidence="8">
    <location>
        <position position="409"/>
    </location>
    <ligand>
        <name>[4Fe-4S] cluster</name>
        <dbReference type="ChEBI" id="CHEBI:49883"/>
        <label>2</label>
    </ligand>
</feature>
<dbReference type="RefSeq" id="WP_077862114.1">
    <property type="nucleotide sequence ID" value="NZ_CP040939.1"/>
</dbReference>
<dbReference type="PROSITE" id="PS00198">
    <property type="entry name" value="4FE4S_FER_1"/>
    <property type="match status" value="1"/>
</dbReference>
<proteinExistence type="inferred from homology"/>
<dbReference type="InterPro" id="IPR017900">
    <property type="entry name" value="4Fe4S_Fe_S_CS"/>
</dbReference>
<keyword evidence="4 8" id="KW-0677">Repeat</keyword>
<dbReference type="GO" id="GO:0022900">
    <property type="term" value="P:electron transport chain"/>
    <property type="evidence" value="ECO:0007669"/>
    <property type="project" value="UniProtKB-UniRule"/>
</dbReference>
<gene>
    <name evidence="8" type="primary">rnfC</name>
    <name evidence="9" type="ORF">BWX42_00925</name>
</gene>
<dbReference type="InterPro" id="IPR037225">
    <property type="entry name" value="Nuo51_FMN-bd_sf"/>
</dbReference>
<dbReference type="EMBL" id="MUYF01000003">
    <property type="protein sequence ID" value="OOL80540.1"/>
    <property type="molecule type" value="Genomic_DNA"/>
</dbReference>
<sequence length="442" mass="47552">MRFSFMRKEQGSHPDDKKGYTEHKPIEEASVPKIMVFPVSMHIGAPAEPIVEIGDQVKVGQKIAEEGGFISAHVYSSVSGEVIGIEERPSAGGGAVNSIIIKNDYQYTKADPIIEPGRASELTNDEITDTVRKAGIVGMGGATFPTAVKLSPPPSSMIDTIILNGAECEPYSTSDHRVMLEYADEIAQGIELVERLYPQLANIYVGIEDNKMDAIKVMKEATAHIEKVTVQPLPSKYPQGSEKNLIQNLTGREVQPGTLPADNHIILMNVSTCRQIWRACELGEPLIERIVSVAGDPIKEPKNLKVKIGTPMDSLIEDCGGFTAVPGKVLSGGPMMGKACDDLGTPIIKGMTAVTVLTPQEAEVGERQDCIMCAECLHVCPVSLQPILISEAFERGDIDKAKELGAMDCIECGNCSFICPSKIPLLENIRGAKAAIKAAEEG</sequence>
<dbReference type="Pfam" id="PF13237">
    <property type="entry name" value="Fer4_10"/>
    <property type="match status" value="1"/>
</dbReference>
<dbReference type="Proteomes" id="UP000190409">
    <property type="component" value="Unassembled WGS sequence"/>
</dbReference>
<dbReference type="SUPFAM" id="SSF142019">
    <property type="entry name" value="Nqo1 FMN-binding domain-like"/>
    <property type="match status" value="1"/>
</dbReference>
<dbReference type="EC" id="7.-.-.-" evidence="8"/>
<comment type="similarity">
    <text evidence="8">Belongs to the 4Fe4S bacterial-type ferredoxin family. RnfC subfamily.</text>
</comment>
<dbReference type="Gene3D" id="3.30.70.20">
    <property type="match status" value="1"/>
</dbReference>
<evidence type="ECO:0000256" key="7">
    <source>
        <dbReference type="ARBA" id="ARBA00023014"/>
    </source>
</evidence>
<evidence type="ECO:0000256" key="8">
    <source>
        <dbReference type="HAMAP-Rule" id="MF_00461"/>
    </source>
</evidence>
<dbReference type="AlphaFoldDB" id="A0A1S8KLG3"/>
<evidence type="ECO:0000313" key="9">
    <source>
        <dbReference type="EMBL" id="OOL80540.1"/>
    </source>
</evidence>
<feature type="binding site" evidence="8">
    <location>
        <position position="373"/>
    </location>
    <ligand>
        <name>[4Fe-4S] cluster</name>
        <dbReference type="ChEBI" id="CHEBI:49883"/>
        <label>1</label>
    </ligand>
</feature>
<evidence type="ECO:0000256" key="6">
    <source>
        <dbReference type="ARBA" id="ARBA00023004"/>
    </source>
</evidence>
<keyword evidence="6 8" id="KW-0408">Iron</keyword>
<organism evidence="9 10">
    <name type="scientific">Dolosigranulum pigrum</name>
    <dbReference type="NCBI Taxonomy" id="29394"/>
    <lineage>
        <taxon>Bacteria</taxon>
        <taxon>Bacillati</taxon>
        <taxon>Bacillota</taxon>
        <taxon>Bacilli</taxon>
        <taxon>Lactobacillales</taxon>
        <taxon>Carnobacteriaceae</taxon>
        <taxon>Dolosigranulum</taxon>
    </lineage>
</organism>
<comment type="subcellular location">
    <subcellularLocation>
        <location evidence="8">Cell membrane</location>
        <topology evidence="8">Peripheral membrane protein</topology>
    </subcellularLocation>
</comment>
<keyword evidence="8" id="KW-1278">Translocase</keyword>
<dbReference type="Pfam" id="PF01512">
    <property type="entry name" value="Complex1_51K"/>
    <property type="match status" value="1"/>
</dbReference>
<keyword evidence="1 8" id="KW-0813">Transport</keyword>